<gene>
    <name evidence="8 10" type="primary">ectA</name>
    <name evidence="10" type="ORF">GCM10011430_22340</name>
</gene>
<dbReference type="GO" id="GO:0019491">
    <property type="term" value="P:ectoine biosynthetic process"/>
    <property type="evidence" value="ECO:0007669"/>
    <property type="project" value="UniProtKB-UniPathway"/>
</dbReference>
<dbReference type="Gene3D" id="3.40.630.30">
    <property type="match status" value="1"/>
</dbReference>
<comment type="caution">
    <text evidence="10">The sequence shown here is derived from an EMBL/GenBank/DDBJ whole genome shotgun (WGS) entry which is preliminary data.</text>
</comment>
<accession>A0A8J3AXB5</accession>
<evidence type="ECO:0000256" key="3">
    <source>
        <dbReference type="ARBA" id="ARBA00012355"/>
    </source>
</evidence>
<dbReference type="Pfam" id="PF00583">
    <property type="entry name" value="Acetyltransf_1"/>
    <property type="match status" value="1"/>
</dbReference>
<comment type="catalytic activity">
    <reaction evidence="7 8">
        <text>L-2,4-diaminobutanoate + acetyl-CoA = (2S)-4-acetamido-2-aminobutanoate + CoA + H(+)</text>
        <dbReference type="Rhea" id="RHEA:16901"/>
        <dbReference type="ChEBI" id="CHEBI:15378"/>
        <dbReference type="ChEBI" id="CHEBI:57287"/>
        <dbReference type="ChEBI" id="CHEBI:57288"/>
        <dbReference type="ChEBI" id="CHEBI:58761"/>
        <dbReference type="ChEBI" id="CHEBI:58929"/>
        <dbReference type="EC" id="2.3.1.178"/>
    </reaction>
</comment>
<dbReference type="UniPathway" id="UPA00067">
    <property type="reaction ID" value="UER00122"/>
</dbReference>
<dbReference type="EMBL" id="BMDP01000003">
    <property type="protein sequence ID" value="GGI55060.1"/>
    <property type="molecule type" value="Genomic_DNA"/>
</dbReference>
<dbReference type="InterPro" id="IPR016181">
    <property type="entry name" value="Acyl_CoA_acyltransferase"/>
</dbReference>
<dbReference type="RefSeq" id="WP_188421750.1">
    <property type="nucleotide sequence ID" value="NZ_BMDP01000003.1"/>
</dbReference>
<dbReference type="EC" id="2.3.1.178" evidence="3 8"/>
<evidence type="ECO:0000256" key="8">
    <source>
        <dbReference type="RuleBase" id="RU365045"/>
    </source>
</evidence>
<evidence type="ECO:0000256" key="4">
    <source>
        <dbReference type="ARBA" id="ARBA00017935"/>
    </source>
</evidence>
<evidence type="ECO:0000313" key="11">
    <source>
        <dbReference type="Proteomes" id="UP000627205"/>
    </source>
</evidence>
<dbReference type="GO" id="GO:0033816">
    <property type="term" value="F:diaminobutyrate acetyltransferase activity"/>
    <property type="evidence" value="ECO:0007669"/>
    <property type="project" value="UniProtKB-EC"/>
</dbReference>
<protein>
    <recommendedName>
        <fullName evidence="4 8">L-2,4-diaminobutyric acid acetyltransferase</fullName>
        <shortName evidence="8">DABA acetyltransferase</shortName>
        <ecNumber evidence="3 8">2.3.1.178</ecNumber>
    </recommendedName>
</protein>
<reference evidence="10" key="1">
    <citation type="journal article" date="2014" name="Int. J. Syst. Evol. Microbiol.">
        <title>Complete genome sequence of Corynebacterium casei LMG S-19264T (=DSM 44701T), isolated from a smear-ripened cheese.</title>
        <authorList>
            <consortium name="US DOE Joint Genome Institute (JGI-PGF)"/>
            <person name="Walter F."/>
            <person name="Albersmeier A."/>
            <person name="Kalinowski J."/>
            <person name="Ruckert C."/>
        </authorList>
    </citation>
    <scope>NUCLEOTIDE SEQUENCE</scope>
    <source>
        <strain evidence="10">CCM 7664</strain>
    </source>
</reference>
<keyword evidence="5 8" id="KW-0808">Transferase</keyword>
<sequence>MTARVLSPAPTHAVLRKPTRNDGAALHDLIARCPPLDLNSRYAYLLLCEHNADTCVVAELDGKLVGAVTAYFVPAHPDMLFVWQVAVSPVMQGQRLASRMLDRLVERCATERPLRVVQATISPSNIASRKLFTSLAARHGLEITGSLLFSATDFGDGEHEEEWLYQIGPWPRR</sequence>
<evidence type="ECO:0000259" key="9">
    <source>
        <dbReference type="PROSITE" id="PS51186"/>
    </source>
</evidence>
<dbReference type="PROSITE" id="PS51186">
    <property type="entry name" value="GNAT"/>
    <property type="match status" value="1"/>
</dbReference>
<evidence type="ECO:0000256" key="5">
    <source>
        <dbReference type="ARBA" id="ARBA00022679"/>
    </source>
</evidence>
<evidence type="ECO:0000313" key="10">
    <source>
        <dbReference type="EMBL" id="GGI55060.1"/>
    </source>
</evidence>
<evidence type="ECO:0000256" key="2">
    <source>
        <dbReference type="ARBA" id="ARBA00010712"/>
    </source>
</evidence>
<dbReference type="InterPro" id="IPR012772">
    <property type="entry name" value="Ectoine_EctA"/>
</dbReference>
<evidence type="ECO:0000256" key="6">
    <source>
        <dbReference type="ARBA" id="ARBA00023315"/>
    </source>
</evidence>
<dbReference type="CDD" id="cd04301">
    <property type="entry name" value="NAT_SF"/>
    <property type="match status" value="1"/>
</dbReference>
<organism evidence="10 11">
    <name type="scientific">Oxalicibacterium solurbis</name>
    <dbReference type="NCBI Taxonomy" id="69280"/>
    <lineage>
        <taxon>Bacteria</taxon>
        <taxon>Pseudomonadati</taxon>
        <taxon>Pseudomonadota</taxon>
        <taxon>Betaproteobacteria</taxon>
        <taxon>Burkholderiales</taxon>
        <taxon>Oxalobacteraceae</taxon>
        <taxon>Oxalicibacterium</taxon>
    </lineage>
</organism>
<evidence type="ECO:0000256" key="7">
    <source>
        <dbReference type="ARBA" id="ARBA00048924"/>
    </source>
</evidence>
<dbReference type="InterPro" id="IPR000182">
    <property type="entry name" value="GNAT_dom"/>
</dbReference>
<dbReference type="SUPFAM" id="SSF55729">
    <property type="entry name" value="Acyl-CoA N-acyltransferases (Nat)"/>
    <property type="match status" value="1"/>
</dbReference>
<dbReference type="Proteomes" id="UP000627205">
    <property type="component" value="Unassembled WGS sequence"/>
</dbReference>
<proteinExistence type="inferred from homology"/>
<feature type="domain" description="N-acetyltransferase" evidence="9">
    <location>
        <begin position="13"/>
        <end position="167"/>
    </location>
</feature>
<keyword evidence="6 8" id="KW-0012">Acyltransferase</keyword>
<keyword evidence="11" id="KW-1185">Reference proteome</keyword>
<reference evidence="10" key="2">
    <citation type="submission" date="2020-09" db="EMBL/GenBank/DDBJ databases">
        <authorList>
            <person name="Sun Q."/>
            <person name="Sedlacek I."/>
        </authorList>
    </citation>
    <scope>NUCLEOTIDE SEQUENCE</scope>
    <source>
        <strain evidence="10">CCM 7664</strain>
    </source>
</reference>
<dbReference type="NCBIfam" id="TIGR02406">
    <property type="entry name" value="ectoine_EctA"/>
    <property type="match status" value="1"/>
</dbReference>
<evidence type="ECO:0000256" key="1">
    <source>
        <dbReference type="ARBA" id="ARBA00004978"/>
    </source>
</evidence>
<dbReference type="AlphaFoldDB" id="A0A8J3AXB5"/>
<name>A0A8J3AXB5_9BURK</name>
<comment type="similarity">
    <text evidence="2 8">Belongs to the acetyltransferase family. EctA subfamily.</text>
</comment>
<comment type="pathway">
    <text evidence="1 8">Amine and polyamine biosynthesis; ectoine biosynthesis; L-ectoine from L-aspartate 4-semialdehyde: step 2/3.</text>
</comment>
<comment type="function">
    <text evidence="8">Catalyzes the acetylation of L-2,4-diaminobutyrate (DABA) to gamma-N-acetyl-alpha,gamma-diaminobutyric acid (ADABA) with acetyl coenzyme A.</text>
</comment>